<dbReference type="GO" id="GO:0006357">
    <property type="term" value="P:regulation of transcription by RNA polymerase II"/>
    <property type="evidence" value="ECO:0007669"/>
    <property type="project" value="InterPro"/>
</dbReference>
<dbReference type="Gene3D" id="1.10.472.10">
    <property type="entry name" value="Cyclin-like"/>
    <property type="match status" value="2"/>
</dbReference>
<feature type="region of interest" description="Disordered" evidence="2">
    <location>
        <begin position="505"/>
        <end position="530"/>
    </location>
</feature>
<evidence type="ECO:0000256" key="1">
    <source>
        <dbReference type="RuleBase" id="RU000383"/>
    </source>
</evidence>
<dbReference type="SMART" id="SM00385">
    <property type="entry name" value="CYCLIN"/>
    <property type="match status" value="1"/>
</dbReference>
<evidence type="ECO:0000256" key="2">
    <source>
        <dbReference type="SAM" id="MobiDB-lite"/>
    </source>
</evidence>
<evidence type="ECO:0000259" key="3">
    <source>
        <dbReference type="SMART" id="SM00385"/>
    </source>
</evidence>
<dbReference type="Proteomes" id="UP000734854">
    <property type="component" value="Unassembled WGS sequence"/>
</dbReference>
<dbReference type="EMBL" id="JACMSC010000007">
    <property type="protein sequence ID" value="KAG6516546.1"/>
    <property type="molecule type" value="Genomic_DNA"/>
</dbReference>
<keyword evidence="1" id="KW-0195">Cyclin</keyword>
<comment type="similarity">
    <text evidence="1">Belongs to the cyclin family.</text>
</comment>
<sequence length="592" mass="67488">MFATQYDLDNIDFCRPQVTTATAIVYCHRFYLHQSHAENDWQLWGHSCFHCVSLLQCRSLVCWLASKMAILLTIAVDPADMDKTVATACMFLASKVEETPCRLDKIVVIAYETMHKSDPSAAGRIREKATFQKQKDLVLIGERVLLSTIRFDFNVLHPYKPLLEALKKFGITQREVRQTAWNLVNDWLWTTFYVQYKPHYIAASSLFLAAKLHNIKLPSERGYVWWHEFDIIPRQLEGAIQEMCQLLQCNRKSSVTSFGQPVQAPVAINEKQFSSSPDSVLRTTCISSNSSSQDSNADLNSHKHTDLDCHIQTNFSSSEKKKIYLECRTGPQCHKTGTDIPTAAAKHNGTSVDKQSMRKREHIQSMFGEIDKDRIQATIKRKREREVPVLYLLGRVNFGWIISDTLTLKSSQIFHFSLITISGAILLHNSSGNYQEIICMHTTVFHCSLVFVLILKFAACSFSRVVAGFVRKARRGTEIEHFRETCACAIDVELKETGRRLLKSLKRHRQRHQQSAGGGPPPGAGDPASCGQQVVRVHRVQVFAGDDDRVVDQSHEHEAEQHRFQRRTSPICHRHELKLRLKLDRLDSDSLL</sequence>
<evidence type="ECO:0000313" key="5">
    <source>
        <dbReference type="Proteomes" id="UP000734854"/>
    </source>
</evidence>
<dbReference type="InterPro" id="IPR006671">
    <property type="entry name" value="Cyclin_N"/>
</dbReference>
<feature type="domain" description="Cyclin-like" evidence="3">
    <location>
        <begin position="160"/>
        <end position="245"/>
    </location>
</feature>
<dbReference type="InterPro" id="IPR013763">
    <property type="entry name" value="Cyclin-like_dom"/>
</dbReference>
<dbReference type="InterPro" id="IPR036915">
    <property type="entry name" value="Cyclin-like_sf"/>
</dbReference>
<dbReference type="PANTHER" id="PTHR10026">
    <property type="entry name" value="CYCLIN"/>
    <property type="match status" value="1"/>
</dbReference>
<accession>A0A8J5H5M8</accession>
<organism evidence="4 5">
    <name type="scientific">Zingiber officinale</name>
    <name type="common">Ginger</name>
    <name type="synonym">Amomum zingiber</name>
    <dbReference type="NCBI Taxonomy" id="94328"/>
    <lineage>
        <taxon>Eukaryota</taxon>
        <taxon>Viridiplantae</taxon>
        <taxon>Streptophyta</taxon>
        <taxon>Embryophyta</taxon>
        <taxon>Tracheophyta</taxon>
        <taxon>Spermatophyta</taxon>
        <taxon>Magnoliopsida</taxon>
        <taxon>Liliopsida</taxon>
        <taxon>Zingiberales</taxon>
        <taxon>Zingiberaceae</taxon>
        <taxon>Zingiber</taxon>
    </lineage>
</organism>
<keyword evidence="5" id="KW-1185">Reference proteome</keyword>
<dbReference type="Pfam" id="PF00134">
    <property type="entry name" value="Cyclin_N"/>
    <property type="match status" value="1"/>
</dbReference>
<comment type="caution">
    <text evidence="4">The sequence shown here is derived from an EMBL/GenBank/DDBJ whole genome shotgun (WGS) entry which is preliminary data.</text>
</comment>
<gene>
    <name evidence="4" type="ORF">ZIOFF_027011</name>
</gene>
<evidence type="ECO:0000313" key="4">
    <source>
        <dbReference type="EMBL" id="KAG6516546.1"/>
    </source>
</evidence>
<dbReference type="SUPFAM" id="SSF47954">
    <property type="entry name" value="Cyclin-like"/>
    <property type="match status" value="3"/>
</dbReference>
<dbReference type="GO" id="GO:0016538">
    <property type="term" value="F:cyclin-dependent protein serine/threonine kinase regulator activity"/>
    <property type="evidence" value="ECO:0007669"/>
    <property type="project" value="InterPro"/>
</dbReference>
<protein>
    <recommendedName>
        <fullName evidence="3">Cyclin-like domain-containing protein</fullName>
    </recommendedName>
</protein>
<name>A0A8J5H5M8_ZINOF</name>
<proteinExistence type="inferred from homology"/>
<dbReference type="AlphaFoldDB" id="A0A8J5H5M8"/>
<dbReference type="InterPro" id="IPR043198">
    <property type="entry name" value="Cyclin/Ssn8"/>
</dbReference>
<reference evidence="4 5" key="1">
    <citation type="submission" date="2020-08" db="EMBL/GenBank/DDBJ databases">
        <title>Plant Genome Project.</title>
        <authorList>
            <person name="Zhang R.-G."/>
        </authorList>
    </citation>
    <scope>NUCLEOTIDE SEQUENCE [LARGE SCALE GENOMIC DNA]</scope>
    <source>
        <tissue evidence="4">Rhizome</tissue>
    </source>
</reference>